<dbReference type="AlphaFoldDB" id="A0A6J4K0J6"/>
<dbReference type="EMBL" id="CADCTM010000776">
    <property type="protein sequence ID" value="CAA9292471.1"/>
    <property type="molecule type" value="Genomic_DNA"/>
</dbReference>
<protein>
    <submittedName>
        <fullName evidence="1">Uncharacterized protein</fullName>
    </submittedName>
</protein>
<organism evidence="1">
    <name type="scientific">uncultured Coleofasciculus sp</name>
    <dbReference type="NCBI Taxonomy" id="1267456"/>
    <lineage>
        <taxon>Bacteria</taxon>
        <taxon>Bacillati</taxon>
        <taxon>Cyanobacteriota</taxon>
        <taxon>Cyanophyceae</taxon>
        <taxon>Coleofasciculales</taxon>
        <taxon>Coleofasciculaceae</taxon>
        <taxon>Coleofasciculus</taxon>
        <taxon>environmental samples</taxon>
    </lineage>
</organism>
<name>A0A6J4K0J6_9CYAN</name>
<accession>A0A6J4K0J6</accession>
<proteinExistence type="predicted"/>
<sequence>MGSEQEPLETQCSTEVKRQAAEVNREFQEENIRLSADRQQFVSQEEQRQVAEELRISIGEAQRTTVLLRQAIEDGQQVAAEIRQSLKDLVEILREQKTLQGK</sequence>
<evidence type="ECO:0000313" key="1">
    <source>
        <dbReference type="EMBL" id="CAA9292471.1"/>
    </source>
</evidence>
<reference evidence="1" key="1">
    <citation type="submission" date="2020-02" db="EMBL/GenBank/DDBJ databases">
        <authorList>
            <person name="Meier V. D."/>
        </authorList>
    </citation>
    <scope>NUCLEOTIDE SEQUENCE</scope>
    <source>
        <strain evidence="1">AVDCRST_MAG92</strain>
    </source>
</reference>
<gene>
    <name evidence="1" type="ORF">AVDCRST_MAG92-4398</name>
</gene>